<comment type="caution">
    <text evidence="3">The sequence shown here is derived from an EMBL/GenBank/DDBJ whole genome shotgun (WGS) entry which is preliminary data.</text>
</comment>
<feature type="region of interest" description="Disordered" evidence="1">
    <location>
        <begin position="124"/>
        <end position="185"/>
    </location>
</feature>
<dbReference type="PROSITE" id="PS50020">
    <property type="entry name" value="WW_DOMAIN_2"/>
    <property type="match status" value="1"/>
</dbReference>
<sequence>MSYYGERDTYYGGPPQPTYGRPPYDRPPTSNSNTNNHPTTALPTTSHPRIPTRTTALPTSVLPRALPLLLRPIPPPLRGTTLQQLLARSLRPSTPNPPPPLPHGWVQEWEPSLRRAYFVETATGRSQWETPMQDSEHARGLGGPPPESAGYYASPPPPPPQDGGYYPPAGQYPPPEEKKKSSGVGKIIAGGVAGVALGAAGMALWEHEKREDEEEEELKERVERLEEEEQYHSGSSSDHERAHSPALDDW</sequence>
<dbReference type="OrthoDB" id="2367685at2759"/>
<organism evidence="3 4">
    <name type="scientific">Aspergillus novofumigatus (strain IBT 16806)</name>
    <dbReference type="NCBI Taxonomy" id="1392255"/>
    <lineage>
        <taxon>Eukaryota</taxon>
        <taxon>Fungi</taxon>
        <taxon>Dikarya</taxon>
        <taxon>Ascomycota</taxon>
        <taxon>Pezizomycotina</taxon>
        <taxon>Eurotiomycetes</taxon>
        <taxon>Eurotiomycetidae</taxon>
        <taxon>Eurotiales</taxon>
        <taxon>Aspergillaceae</taxon>
        <taxon>Aspergillus</taxon>
        <taxon>Aspergillus subgen. Fumigati</taxon>
    </lineage>
</organism>
<evidence type="ECO:0000313" key="4">
    <source>
        <dbReference type="Proteomes" id="UP000234474"/>
    </source>
</evidence>
<feature type="domain" description="WW" evidence="2">
    <location>
        <begin position="99"/>
        <end position="133"/>
    </location>
</feature>
<dbReference type="Gene3D" id="2.20.70.10">
    <property type="match status" value="1"/>
</dbReference>
<dbReference type="GeneID" id="36533091"/>
<dbReference type="EMBL" id="MSZS01000005">
    <property type="protein sequence ID" value="PKX93405.1"/>
    <property type="molecule type" value="Genomic_DNA"/>
</dbReference>
<evidence type="ECO:0000259" key="2">
    <source>
        <dbReference type="PROSITE" id="PS50020"/>
    </source>
</evidence>
<name>A0A2I1C714_ASPN1</name>
<dbReference type="InterPro" id="IPR036020">
    <property type="entry name" value="WW_dom_sf"/>
</dbReference>
<dbReference type="SMART" id="SM00456">
    <property type="entry name" value="WW"/>
    <property type="match status" value="1"/>
</dbReference>
<dbReference type="InterPro" id="IPR001202">
    <property type="entry name" value="WW_dom"/>
</dbReference>
<accession>A0A2I1C714</accession>
<dbReference type="Proteomes" id="UP000234474">
    <property type="component" value="Unassembled WGS sequence"/>
</dbReference>
<evidence type="ECO:0000313" key="3">
    <source>
        <dbReference type="EMBL" id="PKX93405.1"/>
    </source>
</evidence>
<dbReference type="RefSeq" id="XP_024682000.1">
    <property type="nucleotide sequence ID" value="XM_024825766.1"/>
</dbReference>
<dbReference type="STRING" id="1392255.A0A2I1C714"/>
<feature type="compositionally biased region" description="Polar residues" evidence="1">
    <location>
        <begin position="41"/>
        <end position="58"/>
    </location>
</feature>
<dbReference type="PROSITE" id="PS01159">
    <property type="entry name" value="WW_DOMAIN_1"/>
    <property type="match status" value="1"/>
</dbReference>
<proteinExistence type="predicted"/>
<feature type="compositionally biased region" description="Polar residues" evidence="1">
    <location>
        <begin position="124"/>
        <end position="133"/>
    </location>
</feature>
<dbReference type="OMA" id="QEWEPNA"/>
<dbReference type="AlphaFoldDB" id="A0A2I1C714"/>
<evidence type="ECO:0000256" key="1">
    <source>
        <dbReference type="SAM" id="MobiDB-lite"/>
    </source>
</evidence>
<reference evidence="4" key="1">
    <citation type="journal article" date="2018" name="Proc. Natl. Acad. Sci. U.S.A.">
        <title>Linking secondary metabolites to gene clusters through genome sequencing of six diverse Aspergillus species.</title>
        <authorList>
            <person name="Kaerboelling I."/>
            <person name="Vesth T.C."/>
            <person name="Frisvad J.C."/>
            <person name="Nybo J.L."/>
            <person name="Theobald S."/>
            <person name="Kuo A."/>
            <person name="Bowyer P."/>
            <person name="Matsuda Y."/>
            <person name="Mondo S."/>
            <person name="Lyhne E.K."/>
            <person name="Kogle M.E."/>
            <person name="Clum A."/>
            <person name="Lipzen A."/>
            <person name="Salamov A."/>
            <person name="Ngan C.Y."/>
            <person name="Daum C."/>
            <person name="Chiniquy J."/>
            <person name="Barry K."/>
            <person name="LaButti K."/>
            <person name="Haridas S."/>
            <person name="Simmons B.A."/>
            <person name="Magnuson J.K."/>
            <person name="Mortensen U.H."/>
            <person name="Larsen T.O."/>
            <person name="Grigoriev I.V."/>
            <person name="Baker S.E."/>
            <person name="Andersen M.R."/>
        </authorList>
    </citation>
    <scope>NUCLEOTIDE SEQUENCE [LARGE SCALE GENOMIC DNA]</scope>
    <source>
        <strain evidence="4">IBT 16806</strain>
    </source>
</reference>
<feature type="region of interest" description="Disordered" evidence="1">
    <location>
        <begin position="1"/>
        <end position="58"/>
    </location>
</feature>
<gene>
    <name evidence="3" type="ORF">P174DRAFT_432706</name>
</gene>
<feature type="region of interest" description="Disordered" evidence="1">
    <location>
        <begin position="206"/>
        <end position="250"/>
    </location>
</feature>
<feature type="compositionally biased region" description="Low complexity" evidence="1">
    <location>
        <begin position="27"/>
        <end position="40"/>
    </location>
</feature>
<protein>
    <recommendedName>
        <fullName evidence="2">WW domain-containing protein</fullName>
    </recommendedName>
</protein>
<dbReference type="VEuPathDB" id="FungiDB:P174DRAFT_432706"/>
<keyword evidence="4" id="KW-1185">Reference proteome</keyword>
<dbReference type="SUPFAM" id="SSF51045">
    <property type="entry name" value="WW domain"/>
    <property type="match status" value="1"/>
</dbReference>